<sequence>MSIVCGFPLLECVYCLACARWVWKKCLYTAGHESENWGLADVEEFMPVPHLCRIILAVYEDDIRNPIWAPPGGYGINPDWLVLRKDYEETQCRVPPYMIYLDHENTDIIFAVRGLNLAKEGDYAVLLDNKLGQTKFDGGYVHNGLLKAAEWLFDAECEVLRDLVENNPDYTLTFTGHSLGAGVVALLVLVAVQNLNKLGNIERKRIRCFAIAPARCMSLNLAVRYADIINSVVLQDDFLPRTTTALEDVYKSLFCLPCLLCIMCLKDTCTLEEKRLKDPRRLYAPGRLYHIVERKPFRIGRFPAVVRTAVPVDGRFEHMVLSSNAMSDHAIIWIERESQRALDLMLEKDQIMKIPSKQRMERQESLAREHTVEYKAALQRAIALDIPLAYPPSQYGTFHEGETSGRSSEQTSFLSSEKRKESWDEFVGRLFDVDESGQMVFKKPVSDSQS</sequence>
<protein>
    <submittedName>
        <fullName evidence="1">Uncharacterized protein</fullName>
    </submittedName>
</protein>
<dbReference type="EMBL" id="CM047736">
    <property type="protein sequence ID" value="KAJ0052753.1"/>
    <property type="molecule type" value="Genomic_DNA"/>
</dbReference>
<proteinExistence type="predicted"/>
<accession>A0ACC0ZKV0</accession>
<name>A0ACC0ZKV0_9ROSI</name>
<evidence type="ECO:0000313" key="2">
    <source>
        <dbReference type="Proteomes" id="UP001163603"/>
    </source>
</evidence>
<reference evidence="2" key="1">
    <citation type="journal article" date="2023" name="G3 (Bethesda)">
        <title>Genome assembly and association tests identify interacting loci associated with vigor, precocity, and sex in interspecific pistachio rootstocks.</title>
        <authorList>
            <person name="Palmer W."/>
            <person name="Jacygrad E."/>
            <person name="Sagayaradj S."/>
            <person name="Cavanaugh K."/>
            <person name="Han R."/>
            <person name="Bertier L."/>
            <person name="Beede B."/>
            <person name="Kafkas S."/>
            <person name="Golino D."/>
            <person name="Preece J."/>
            <person name="Michelmore R."/>
        </authorList>
    </citation>
    <scope>NUCLEOTIDE SEQUENCE [LARGE SCALE GENOMIC DNA]</scope>
</reference>
<evidence type="ECO:0000313" key="1">
    <source>
        <dbReference type="EMBL" id="KAJ0052753.1"/>
    </source>
</evidence>
<keyword evidence="2" id="KW-1185">Reference proteome</keyword>
<organism evidence="1 2">
    <name type="scientific">Pistacia integerrima</name>
    <dbReference type="NCBI Taxonomy" id="434235"/>
    <lineage>
        <taxon>Eukaryota</taxon>
        <taxon>Viridiplantae</taxon>
        <taxon>Streptophyta</taxon>
        <taxon>Embryophyta</taxon>
        <taxon>Tracheophyta</taxon>
        <taxon>Spermatophyta</taxon>
        <taxon>Magnoliopsida</taxon>
        <taxon>eudicotyledons</taxon>
        <taxon>Gunneridae</taxon>
        <taxon>Pentapetalae</taxon>
        <taxon>rosids</taxon>
        <taxon>malvids</taxon>
        <taxon>Sapindales</taxon>
        <taxon>Anacardiaceae</taxon>
        <taxon>Pistacia</taxon>
    </lineage>
</organism>
<gene>
    <name evidence="1" type="ORF">Pint_00428</name>
</gene>
<comment type="caution">
    <text evidence="1">The sequence shown here is derived from an EMBL/GenBank/DDBJ whole genome shotgun (WGS) entry which is preliminary data.</text>
</comment>
<dbReference type="Proteomes" id="UP001163603">
    <property type="component" value="Chromosome 1"/>
</dbReference>